<dbReference type="AlphaFoldDB" id="A0A2N3IKQ7"/>
<evidence type="ECO:0000313" key="2">
    <source>
        <dbReference type="Proteomes" id="UP000233387"/>
    </source>
</evidence>
<comment type="caution">
    <text evidence="1">The sequence shown here is derived from an EMBL/GenBank/DDBJ whole genome shotgun (WGS) entry which is preliminary data.</text>
</comment>
<proteinExistence type="predicted"/>
<dbReference type="Proteomes" id="UP000233387">
    <property type="component" value="Unassembled WGS sequence"/>
</dbReference>
<sequence length="261" mass="31356">MTTEIRKALRKKLIQLLKKHNKLLTLWSTAEGFFDIRIQTPKGRNILLSFANYQFFQRKIFQFIDFPDYALDKTIAFKSAGLGKIYLGKKKQIIWKCKFSTNCGSLELLEKPRQELEIQNFYFDFDDKFRLIKYNKSFDVELWLHYSYLFNLDLYSAELVANPKDETKSQKFRISKKAQNYWIEIVRRLSKPLYAQEKHELYIPPCIEKIRKHRFPKKPICKPFLFGIDVSSKIVDGNQILITLHRDYEYINFKRERIVLL</sequence>
<dbReference type="EMBL" id="NKXO01000001">
    <property type="protein sequence ID" value="PKQ70902.1"/>
    <property type="molecule type" value="Genomic_DNA"/>
</dbReference>
<evidence type="ECO:0000313" key="1">
    <source>
        <dbReference type="EMBL" id="PKQ70902.1"/>
    </source>
</evidence>
<dbReference type="RefSeq" id="WP_101357308.1">
    <property type="nucleotide sequence ID" value="NZ_NKXO01000001.1"/>
</dbReference>
<accession>A0A2N3IKQ7</accession>
<organism evidence="1 2">
    <name type="scientific">Raineya orbicola</name>
    <dbReference type="NCBI Taxonomy" id="2016530"/>
    <lineage>
        <taxon>Bacteria</taxon>
        <taxon>Pseudomonadati</taxon>
        <taxon>Bacteroidota</taxon>
        <taxon>Cytophagia</taxon>
        <taxon>Cytophagales</taxon>
        <taxon>Raineyaceae</taxon>
        <taxon>Raineya</taxon>
    </lineage>
</organism>
<name>A0A2N3IKQ7_9BACT</name>
<gene>
    <name evidence="1" type="ORF">Rain11_0043</name>
</gene>
<keyword evidence="2" id="KW-1185">Reference proteome</keyword>
<reference evidence="1 2" key="1">
    <citation type="submission" date="2017-06" db="EMBL/GenBank/DDBJ databases">
        <title>Raineya orbicola gen. nov., sp. nov. a slightly thermophilic bacterium of the phylum Bacteroidetes and the description of Raineyaceae fam. nov.</title>
        <authorList>
            <person name="Albuquerque L."/>
            <person name="Polonia A.R.M."/>
            <person name="Barroso C."/>
            <person name="Froufe H.J.C."/>
            <person name="Lage O."/>
            <person name="Lobo-Da-Cunha A."/>
            <person name="Egas C."/>
            <person name="Da Costa M.S."/>
        </authorList>
    </citation>
    <scope>NUCLEOTIDE SEQUENCE [LARGE SCALE GENOMIC DNA]</scope>
    <source>
        <strain evidence="1 2">SPSPC-11</strain>
    </source>
</reference>
<protein>
    <submittedName>
        <fullName evidence="1">Uncharacterized protein</fullName>
    </submittedName>
</protein>